<dbReference type="PANTHER" id="PTHR10869">
    <property type="entry name" value="PROLYL 4-HYDROXYLASE ALPHA SUBUNIT"/>
    <property type="match status" value="1"/>
</dbReference>
<evidence type="ECO:0000256" key="7">
    <source>
        <dbReference type="ARBA" id="ARBA00023004"/>
    </source>
</evidence>
<comment type="caution">
    <text evidence="10">The sequence shown here is derived from an EMBL/GenBank/DDBJ whole genome shotgun (WGS) entry which is preliminary data.</text>
</comment>
<feature type="domain" description="Fe2OG dioxygenase" evidence="9">
    <location>
        <begin position="317"/>
        <end position="424"/>
    </location>
</feature>
<keyword evidence="4" id="KW-0847">Vitamin C</keyword>
<dbReference type="SUPFAM" id="SSF81901">
    <property type="entry name" value="HCP-like"/>
    <property type="match status" value="1"/>
</dbReference>
<evidence type="ECO:0000256" key="1">
    <source>
        <dbReference type="ARBA" id="ARBA00001961"/>
    </source>
</evidence>
<keyword evidence="5" id="KW-0223">Dioxygenase</keyword>
<dbReference type="InterPro" id="IPR045054">
    <property type="entry name" value="P4HA-like"/>
</dbReference>
<keyword evidence="2" id="KW-0479">Metal-binding</keyword>
<evidence type="ECO:0000259" key="9">
    <source>
        <dbReference type="PROSITE" id="PS51471"/>
    </source>
</evidence>
<evidence type="ECO:0000256" key="6">
    <source>
        <dbReference type="ARBA" id="ARBA00023002"/>
    </source>
</evidence>
<dbReference type="Pfam" id="PF13640">
    <property type="entry name" value="2OG-FeII_Oxy_3"/>
    <property type="match status" value="1"/>
</dbReference>
<sequence>MSFQPPVDVDPELAALRAAAARGGLDDRVRLALALVQRGAMEEAFELHRAAAEAGHGGAQVECARMLLYGIGTDAAPHAAVDWLERAERQRNVVAGYFLALIALGSTVLPRDGRINQRVLAGVQAGFPPALRAAAVHFGRRDSAQDQALCVQMLQRAAQLGDGIAAQLLLPRLARGEGCAPQPAAAEDLRRRLEAAGALPLPASSARRPTTDPRHIPAPGMVALEDALQTPPLVERASSPRMSEIEGLLSADECRLLIACGAQLLRRSQTLDPETGQPAATQVRTSQDASFDPILEDLALRAVQLRIARAARMELVHAEQLIVLRYAPGEEYRPHRDYLNPASLAADRPHAGNRTRTICVYLNDVEAGGATEFPAAGVRVEPRAGCAVMFDNLDADGRPNADSLHAGLPVERGEKWLATLWLRERRYRSY</sequence>
<dbReference type="Pfam" id="PF08238">
    <property type="entry name" value="Sel1"/>
    <property type="match status" value="3"/>
</dbReference>
<dbReference type="Proteomes" id="UP000646426">
    <property type="component" value="Unassembled WGS sequence"/>
</dbReference>
<dbReference type="PROSITE" id="PS51471">
    <property type="entry name" value="FE2OG_OXY"/>
    <property type="match status" value="1"/>
</dbReference>
<dbReference type="InterPro" id="IPR044862">
    <property type="entry name" value="Pro_4_hyd_alph_FE2OG_OXY"/>
</dbReference>
<evidence type="ECO:0000313" key="11">
    <source>
        <dbReference type="Proteomes" id="UP000646426"/>
    </source>
</evidence>
<name>A0A918SV06_9GAMM</name>
<protein>
    <recommendedName>
        <fullName evidence="9">Fe2OG dioxygenase domain-containing protein</fullName>
    </recommendedName>
</protein>
<evidence type="ECO:0000256" key="4">
    <source>
        <dbReference type="ARBA" id="ARBA00022896"/>
    </source>
</evidence>
<dbReference type="RefSeq" id="WP_229792276.1">
    <property type="nucleotide sequence ID" value="NZ_BMYD01000001.1"/>
</dbReference>
<dbReference type="InterPro" id="IPR006620">
    <property type="entry name" value="Pro_4_hyd_alph"/>
</dbReference>
<evidence type="ECO:0000256" key="5">
    <source>
        <dbReference type="ARBA" id="ARBA00022964"/>
    </source>
</evidence>
<reference evidence="10" key="2">
    <citation type="submission" date="2020-09" db="EMBL/GenBank/DDBJ databases">
        <authorList>
            <person name="Sun Q."/>
            <person name="Kim S."/>
        </authorList>
    </citation>
    <scope>NUCLEOTIDE SEQUENCE</scope>
    <source>
        <strain evidence="10">KCTC 23077</strain>
    </source>
</reference>
<dbReference type="GO" id="GO:0031418">
    <property type="term" value="F:L-ascorbic acid binding"/>
    <property type="evidence" value="ECO:0007669"/>
    <property type="project" value="UniProtKB-KW"/>
</dbReference>
<dbReference type="PANTHER" id="PTHR10869:SF246">
    <property type="entry name" value="TRANSMEMBRANE PROLYL 4-HYDROXYLASE"/>
    <property type="match status" value="1"/>
</dbReference>
<dbReference type="SMART" id="SM00702">
    <property type="entry name" value="P4Hc"/>
    <property type="match status" value="1"/>
</dbReference>
<keyword evidence="7" id="KW-0408">Iron</keyword>
<keyword evidence="6" id="KW-0560">Oxidoreductase</keyword>
<dbReference type="InterPro" id="IPR005123">
    <property type="entry name" value="Oxoglu/Fe-dep_dioxygenase_dom"/>
</dbReference>
<dbReference type="GO" id="GO:0016705">
    <property type="term" value="F:oxidoreductase activity, acting on paired donors, with incorporation or reduction of molecular oxygen"/>
    <property type="evidence" value="ECO:0007669"/>
    <property type="project" value="InterPro"/>
</dbReference>
<evidence type="ECO:0000256" key="8">
    <source>
        <dbReference type="ARBA" id="ARBA00023180"/>
    </source>
</evidence>
<keyword evidence="11" id="KW-1185">Reference proteome</keyword>
<dbReference type="InterPro" id="IPR011990">
    <property type="entry name" value="TPR-like_helical_dom_sf"/>
</dbReference>
<proteinExistence type="predicted"/>
<reference evidence="10" key="1">
    <citation type="journal article" date="2014" name="Int. J. Syst. Evol. Microbiol.">
        <title>Complete genome sequence of Corynebacterium casei LMG S-19264T (=DSM 44701T), isolated from a smear-ripened cheese.</title>
        <authorList>
            <consortium name="US DOE Joint Genome Institute (JGI-PGF)"/>
            <person name="Walter F."/>
            <person name="Albersmeier A."/>
            <person name="Kalinowski J."/>
            <person name="Ruckert C."/>
        </authorList>
    </citation>
    <scope>NUCLEOTIDE SEQUENCE</scope>
    <source>
        <strain evidence="10">KCTC 23077</strain>
    </source>
</reference>
<dbReference type="InterPro" id="IPR006597">
    <property type="entry name" value="Sel1-like"/>
</dbReference>
<dbReference type="Gene3D" id="1.25.40.10">
    <property type="entry name" value="Tetratricopeptide repeat domain"/>
    <property type="match status" value="1"/>
</dbReference>
<evidence type="ECO:0000256" key="3">
    <source>
        <dbReference type="ARBA" id="ARBA00022824"/>
    </source>
</evidence>
<keyword evidence="3" id="KW-0256">Endoplasmic reticulum</keyword>
<dbReference type="EMBL" id="BMYD01000001">
    <property type="protein sequence ID" value="GHA72068.1"/>
    <property type="molecule type" value="Genomic_DNA"/>
</dbReference>
<dbReference type="Gene3D" id="2.60.120.620">
    <property type="entry name" value="q2cbj1_9rhob like domain"/>
    <property type="match status" value="1"/>
</dbReference>
<organism evidence="10 11">
    <name type="scientific">Cognatilysobacter bugurensis</name>
    <dbReference type="NCBI Taxonomy" id="543356"/>
    <lineage>
        <taxon>Bacteria</taxon>
        <taxon>Pseudomonadati</taxon>
        <taxon>Pseudomonadota</taxon>
        <taxon>Gammaproteobacteria</taxon>
        <taxon>Lysobacterales</taxon>
        <taxon>Lysobacteraceae</taxon>
        <taxon>Cognatilysobacter</taxon>
    </lineage>
</organism>
<dbReference type="GO" id="GO:0051213">
    <property type="term" value="F:dioxygenase activity"/>
    <property type="evidence" value="ECO:0007669"/>
    <property type="project" value="UniProtKB-KW"/>
</dbReference>
<accession>A0A918SV06</accession>
<evidence type="ECO:0000313" key="10">
    <source>
        <dbReference type="EMBL" id="GHA72068.1"/>
    </source>
</evidence>
<dbReference type="AlphaFoldDB" id="A0A918SV06"/>
<keyword evidence="8" id="KW-0325">Glycoprotein</keyword>
<dbReference type="GO" id="GO:0005506">
    <property type="term" value="F:iron ion binding"/>
    <property type="evidence" value="ECO:0007669"/>
    <property type="project" value="InterPro"/>
</dbReference>
<comment type="cofactor">
    <cofactor evidence="1">
        <name>L-ascorbate</name>
        <dbReference type="ChEBI" id="CHEBI:38290"/>
    </cofactor>
</comment>
<evidence type="ECO:0000256" key="2">
    <source>
        <dbReference type="ARBA" id="ARBA00022723"/>
    </source>
</evidence>
<gene>
    <name evidence="10" type="ORF">GCM10007067_05660</name>
</gene>